<evidence type="ECO:0000256" key="10">
    <source>
        <dbReference type="ARBA" id="ARBA00023054"/>
    </source>
</evidence>
<evidence type="ECO:0000256" key="7">
    <source>
        <dbReference type="ARBA" id="ARBA00022824"/>
    </source>
</evidence>
<reference evidence="17 18" key="1">
    <citation type="submission" date="2023-09" db="EMBL/GenBank/DDBJ databases">
        <title>Genomes of two closely related lineages of the louse Polyplax serrata with different host specificities.</title>
        <authorList>
            <person name="Martinu J."/>
            <person name="Tarabai H."/>
            <person name="Stefka J."/>
            <person name="Hypsa V."/>
        </authorList>
    </citation>
    <scope>NUCLEOTIDE SEQUENCE [LARGE SCALE GENOMIC DNA]</scope>
    <source>
        <strain evidence="17">98ZLc_SE</strain>
    </source>
</reference>
<keyword evidence="9 15" id="KW-1133">Transmembrane helix</keyword>
<keyword evidence="8 15" id="KW-0276">Fatty acid metabolism</keyword>
<keyword evidence="6 15" id="KW-0812">Transmembrane</keyword>
<dbReference type="InterPro" id="IPR007052">
    <property type="entry name" value="CS_dom"/>
</dbReference>
<evidence type="ECO:0000256" key="4">
    <source>
        <dbReference type="ARBA" id="ARBA00013122"/>
    </source>
</evidence>
<feature type="domain" description="CS" evidence="16">
    <location>
        <begin position="4"/>
        <end position="94"/>
    </location>
</feature>
<comment type="caution">
    <text evidence="17">The sequence shown here is derived from an EMBL/GenBank/DDBJ whole genome shotgun (WGS) entry which is preliminary data.</text>
</comment>
<feature type="transmembrane region" description="Helical" evidence="15">
    <location>
        <begin position="247"/>
        <end position="267"/>
    </location>
</feature>
<gene>
    <name evidence="17" type="ORF">RUM44_005773</name>
</gene>
<dbReference type="PANTHER" id="PTHR11035:SF35">
    <property type="entry name" value="VERY-LONG-CHAIN (3R)-3-HYDROXYACYL-COA DEHYDRATASE"/>
    <property type="match status" value="1"/>
</dbReference>
<dbReference type="Proteomes" id="UP001359485">
    <property type="component" value="Unassembled WGS sequence"/>
</dbReference>
<keyword evidence="5 15" id="KW-0444">Lipid biosynthesis</keyword>
<feature type="transmembrane region" description="Helical" evidence="15">
    <location>
        <begin position="279"/>
        <end position="301"/>
    </location>
</feature>
<keyword evidence="14 15" id="KW-0456">Lyase</keyword>
<comment type="pathway">
    <text evidence="2 15">Lipid metabolism; fatty acid biosynthesis.</text>
</comment>
<organism evidence="17 18">
    <name type="scientific">Polyplax serrata</name>
    <name type="common">Common mouse louse</name>
    <dbReference type="NCBI Taxonomy" id="468196"/>
    <lineage>
        <taxon>Eukaryota</taxon>
        <taxon>Metazoa</taxon>
        <taxon>Ecdysozoa</taxon>
        <taxon>Arthropoda</taxon>
        <taxon>Hexapoda</taxon>
        <taxon>Insecta</taxon>
        <taxon>Pterygota</taxon>
        <taxon>Neoptera</taxon>
        <taxon>Paraneoptera</taxon>
        <taxon>Psocodea</taxon>
        <taxon>Troctomorpha</taxon>
        <taxon>Phthiraptera</taxon>
        <taxon>Anoplura</taxon>
        <taxon>Polyplacidae</taxon>
        <taxon>Polyplax</taxon>
    </lineage>
</organism>
<evidence type="ECO:0000256" key="1">
    <source>
        <dbReference type="ARBA" id="ARBA00004477"/>
    </source>
</evidence>
<keyword evidence="18" id="KW-1185">Reference proteome</keyword>
<keyword evidence="12 15" id="KW-0472">Membrane</keyword>
<dbReference type="Gene3D" id="2.60.40.790">
    <property type="match status" value="1"/>
</dbReference>
<comment type="similarity">
    <text evidence="3 15">Belongs to the very long-chain fatty acids dehydratase HACD family.</text>
</comment>
<dbReference type="PANTHER" id="PTHR11035">
    <property type="entry name" value="VERY-LONG-CHAIN (3R)-3-HYDROXYACYL-COA DEHYDRATASE"/>
    <property type="match status" value="1"/>
</dbReference>
<evidence type="ECO:0000256" key="12">
    <source>
        <dbReference type="ARBA" id="ARBA00023136"/>
    </source>
</evidence>
<evidence type="ECO:0000256" key="5">
    <source>
        <dbReference type="ARBA" id="ARBA00022516"/>
    </source>
</evidence>
<dbReference type="InterPro" id="IPR007482">
    <property type="entry name" value="Tyr_Pase-like_PTPLA"/>
</dbReference>
<evidence type="ECO:0000256" key="2">
    <source>
        <dbReference type="ARBA" id="ARBA00005194"/>
    </source>
</evidence>
<keyword evidence="13 15" id="KW-0275">Fatty acid biosynthesis</keyword>
<evidence type="ECO:0000256" key="15">
    <source>
        <dbReference type="RuleBase" id="RU363109"/>
    </source>
</evidence>
<feature type="transmembrane region" description="Helical" evidence="15">
    <location>
        <begin position="321"/>
        <end position="347"/>
    </location>
</feature>
<comment type="subcellular location">
    <subcellularLocation>
        <location evidence="1 15">Endoplasmic reticulum membrane</location>
        <topology evidence="1 15">Multi-pass membrane protein</topology>
    </subcellularLocation>
</comment>
<evidence type="ECO:0000259" key="16">
    <source>
        <dbReference type="PROSITE" id="PS51203"/>
    </source>
</evidence>
<dbReference type="CDD" id="cd06465">
    <property type="entry name" value="p23_hB-ind1_like"/>
    <property type="match status" value="1"/>
</dbReference>
<keyword evidence="10" id="KW-0175">Coiled coil</keyword>
<dbReference type="SUPFAM" id="SSF49764">
    <property type="entry name" value="HSP20-like chaperones"/>
    <property type="match status" value="1"/>
</dbReference>
<dbReference type="Pfam" id="PF04387">
    <property type="entry name" value="PTPLA"/>
    <property type="match status" value="1"/>
</dbReference>
<dbReference type="Pfam" id="PF04969">
    <property type="entry name" value="CS"/>
    <property type="match status" value="1"/>
</dbReference>
<evidence type="ECO:0000256" key="13">
    <source>
        <dbReference type="ARBA" id="ARBA00023160"/>
    </source>
</evidence>
<evidence type="ECO:0000256" key="14">
    <source>
        <dbReference type="ARBA" id="ARBA00023239"/>
    </source>
</evidence>
<keyword evidence="7 15" id="KW-0256">Endoplasmic reticulum</keyword>
<evidence type="ECO:0000256" key="9">
    <source>
        <dbReference type="ARBA" id="ARBA00022989"/>
    </source>
</evidence>
<evidence type="ECO:0000313" key="17">
    <source>
        <dbReference type="EMBL" id="KAK6631247.1"/>
    </source>
</evidence>
<proteinExistence type="inferred from homology"/>
<evidence type="ECO:0000256" key="3">
    <source>
        <dbReference type="ARBA" id="ARBA00007811"/>
    </source>
</evidence>
<dbReference type="EC" id="4.2.1.134" evidence="4 15"/>
<keyword evidence="11 15" id="KW-0443">Lipid metabolism</keyword>
<evidence type="ECO:0000313" key="18">
    <source>
        <dbReference type="Proteomes" id="UP001359485"/>
    </source>
</evidence>
<dbReference type="InterPro" id="IPR008978">
    <property type="entry name" value="HSP20-like_chaperone"/>
</dbReference>
<sequence length="368" mass="44106">MTDVLSPFVYWAQTRNCISLKIELSEAKNTNISLESDRLAFSAYGKGARGEHKYGFCLSFFSKVDTNSSHYRILERHVEFTIHKLESGFWSRLTSYPQKPVWLKIDFDKWKSEDPEIDDDENRNIMDDYPDIYHRLQKEEQGYRIEDYKKVYLVIYNLFQLVGFTYILTVVMIRYSRDGVKSIEGTYENVGTVMKLCHLFMWLEVLHPYFGYTKNSIWAPLMQVGGRCLILFVMIEAEPRMQTKPVVFFLFIIWSLVEIVRYPYYITQINKFEIKLLTWLRYTIWVPLYPLGICCEGVIILRDIPYFEETLRFTISLPNMWNVTFHFPTILRIYLLLLFFPAMYIMMSHMYKDRARKLGSKKWVKKYY</sequence>
<accession>A0ABR1AZI4</accession>
<evidence type="ECO:0000256" key="6">
    <source>
        <dbReference type="ARBA" id="ARBA00022692"/>
    </source>
</evidence>
<comment type="function">
    <text evidence="15">Catalyzes the third of the four reactions of the long-chain fatty acids elongation cycle. This endoplasmic reticulum-bound enzymatic process, allows the addition of two carbons to the chain of long- and very long-chain fatty acids/VLCFAs per cycle. This enzyme catalyzes the dehydration of the 3-hydroxyacyl-CoA intermediate into trans-2,3-enoyl-CoA, within each cycle of fatty acid elongation. Thereby, it participates to the production of VLCFAs of different chain lengths that are involved in multiple biological processes as precursors of membrane lipids and lipid mediators.</text>
</comment>
<comment type="catalytic activity">
    <reaction evidence="15">
        <text>a very-long-chain (3R)-3-hydroxyacyl-CoA = a very-long-chain (2E)-enoyl-CoA + H2O</text>
        <dbReference type="Rhea" id="RHEA:45812"/>
        <dbReference type="ChEBI" id="CHEBI:15377"/>
        <dbReference type="ChEBI" id="CHEBI:83728"/>
        <dbReference type="ChEBI" id="CHEBI:85440"/>
        <dbReference type="EC" id="4.2.1.134"/>
    </reaction>
</comment>
<evidence type="ECO:0000256" key="11">
    <source>
        <dbReference type="ARBA" id="ARBA00023098"/>
    </source>
</evidence>
<dbReference type="EMBL" id="JAWJWF010000006">
    <property type="protein sequence ID" value="KAK6631247.1"/>
    <property type="molecule type" value="Genomic_DNA"/>
</dbReference>
<feature type="transmembrane region" description="Helical" evidence="15">
    <location>
        <begin position="151"/>
        <end position="173"/>
    </location>
</feature>
<comment type="caution">
    <text evidence="15">Lacks conserved residue(s) required for the propagation of feature annotation.</text>
</comment>
<name>A0ABR1AZI4_POLSC</name>
<protein>
    <recommendedName>
        <fullName evidence="4 15">Very-long-chain (3R)-3-hydroxyacyl-CoA dehydratase</fullName>
        <ecNumber evidence="4 15">4.2.1.134</ecNumber>
    </recommendedName>
</protein>
<evidence type="ECO:0000256" key="8">
    <source>
        <dbReference type="ARBA" id="ARBA00022832"/>
    </source>
</evidence>
<dbReference type="PROSITE" id="PS51203">
    <property type="entry name" value="CS"/>
    <property type="match status" value="1"/>
</dbReference>